<keyword evidence="2" id="KW-1185">Reference proteome</keyword>
<name>A0ABP6VE39_9GAMM</name>
<gene>
    <name evidence="1" type="ORF">GCM10022394_08190</name>
</gene>
<dbReference type="InterPro" id="IPR032581">
    <property type="entry name" value="DUF4917"/>
</dbReference>
<dbReference type="EMBL" id="BAABCX010000001">
    <property type="protein sequence ID" value="GAA3531247.1"/>
    <property type="molecule type" value="Genomic_DNA"/>
</dbReference>
<comment type="caution">
    <text evidence="1">The sequence shown here is derived from an EMBL/GenBank/DDBJ whole genome shotgun (WGS) entry which is preliminary data.</text>
</comment>
<evidence type="ECO:0000313" key="2">
    <source>
        <dbReference type="Proteomes" id="UP001500795"/>
    </source>
</evidence>
<evidence type="ECO:0000313" key="1">
    <source>
        <dbReference type="EMBL" id="GAA3531247.1"/>
    </source>
</evidence>
<protein>
    <submittedName>
        <fullName evidence="1">DUF4917 family protein</fullName>
    </submittedName>
</protein>
<accession>A0ABP6VE39</accession>
<dbReference type="Pfam" id="PF16263">
    <property type="entry name" value="DUF4917"/>
    <property type="match status" value="1"/>
</dbReference>
<dbReference type="RefSeq" id="WP_344955019.1">
    <property type="nucleotide sequence ID" value="NZ_BAABCX010000001.1"/>
</dbReference>
<proteinExistence type="predicted"/>
<reference evidence="2" key="1">
    <citation type="journal article" date="2019" name="Int. J. Syst. Evol. Microbiol.">
        <title>The Global Catalogue of Microorganisms (GCM) 10K type strain sequencing project: providing services to taxonomists for standard genome sequencing and annotation.</title>
        <authorList>
            <consortium name="The Broad Institute Genomics Platform"/>
            <consortium name="The Broad Institute Genome Sequencing Center for Infectious Disease"/>
            <person name="Wu L."/>
            <person name="Ma J."/>
        </authorList>
    </citation>
    <scope>NUCLEOTIDE SEQUENCE [LARGE SCALE GENOMIC DNA]</scope>
    <source>
        <strain evidence="2">JCM 17110</strain>
    </source>
</reference>
<sequence length="333" mass="38174">MAYKIKEWADISDDFDGSILLGNGASIGINSSFSYPSLKEHAVDNGLLVENVQKLFDHFDTDDFELVLRLVWQANRVNLALDIKDNATKSAYEHVRHCLIEAVRSIHPEYYEVEDQLANIASFLKPFKTVLSLNYDLSLYWVIMYANREYNGHSFKDCFLRGEFDEDWKRFRESISIWDRKTTLVFYPHGSLVLARDVVEQEKKLEARGGDLLRSILRDWETGDYIPLFVSEGTSKQKVNAIQNSHYLNTVYREVIPRVGKNLTIYGWGFGEHDAHILTRLANSKVEKIAVSVFGGDQAYCTRVAQMIKDHVGKEVKVVFFNCLSPGAWNIAT</sequence>
<organism evidence="1 2">
    <name type="scientific">Zobellella aerophila</name>
    <dbReference type="NCBI Taxonomy" id="870480"/>
    <lineage>
        <taxon>Bacteria</taxon>
        <taxon>Pseudomonadati</taxon>
        <taxon>Pseudomonadota</taxon>
        <taxon>Gammaproteobacteria</taxon>
        <taxon>Aeromonadales</taxon>
        <taxon>Aeromonadaceae</taxon>
        <taxon>Zobellella</taxon>
    </lineage>
</organism>
<dbReference type="Proteomes" id="UP001500795">
    <property type="component" value="Unassembled WGS sequence"/>
</dbReference>